<reference evidence="2 3" key="1">
    <citation type="journal article" date="2018" name="Nat. Ecol. Evol.">
        <title>Genomic signatures of mitonuclear coevolution across populations of Tigriopus californicus.</title>
        <authorList>
            <person name="Barreto F.S."/>
            <person name="Watson E.T."/>
            <person name="Lima T.G."/>
            <person name="Willett C.S."/>
            <person name="Edmands S."/>
            <person name="Li W."/>
            <person name="Burton R.S."/>
        </authorList>
    </citation>
    <scope>NUCLEOTIDE SEQUENCE [LARGE SCALE GENOMIC DNA]</scope>
    <source>
        <strain evidence="2 3">San Diego</strain>
    </source>
</reference>
<dbReference type="AlphaFoldDB" id="A0A553PB70"/>
<dbReference type="EMBL" id="VCGU01000005">
    <property type="protein sequence ID" value="TRY74931.1"/>
    <property type="molecule type" value="Genomic_DNA"/>
</dbReference>
<comment type="caution">
    <text evidence="2">The sequence shown here is derived from an EMBL/GenBank/DDBJ whole genome shotgun (WGS) entry which is preliminary data.</text>
</comment>
<gene>
    <name evidence="2" type="ORF">TCAL_14611</name>
</gene>
<name>A0A553PB70_TIGCA</name>
<organism evidence="2 3">
    <name type="scientific">Tigriopus californicus</name>
    <name type="common">Marine copepod</name>
    <dbReference type="NCBI Taxonomy" id="6832"/>
    <lineage>
        <taxon>Eukaryota</taxon>
        <taxon>Metazoa</taxon>
        <taxon>Ecdysozoa</taxon>
        <taxon>Arthropoda</taxon>
        <taxon>Crustacea</taxon>
        <taxon>Multicrustacea</taxon>
        <taxon>Hexanauplia</taxon>
        <taxon>Copepoda</taxon>
        <taxon>Harpacticoida</taxon>
        <taxon>Harpacticidae</taxon>
        <taxon>Tigriopus</taxon>
    </lineage>
</organism>
<accession>A0A553PB70</accession>
<protein>
    <submittedName>
        <fullName evidence="2">Uncharacterized protein</fullName>
    </submittedName>
</protein>
<feature type="region of interest" description="Disordered" evidence="1">
    <location>
        <begin position="41"/>
        <end position="85"/>
    </location>
</feature>
<dbReference type="Proteomes" id="UP000318571">
    <property type="component" value="Chromosome 2"/>
</dbReference>
<keyword evidence="3" id="KW-1185">Reference proteome</keyword>
<evidence type="ECO:0000313" key="3">
    <source>
        <dbReference type="Proteomes" id="UP000318571"/>
    </source>
</evidence>
<sequence length="129" mass="13755">MPKTPQGKLRVIAQSMLNASENIQTPSRVQESHRLRVLEKIPLPELGSASNLENDTGSVASSSVPSGSFSVDHDDQGQFHGHSNPLNANQVAWLTLQCSSTAVSGPTTSEEESRGSSGGTRWDLDPDQS</sequence>
<evidence type="ECO:0000313" key="2">
    <source>
        <dbReference type="EMBL" id="TRY74931.1"/>
    </source>
</evidence>
<proteinExistence type="predicted"/>
<feature type="region of interest" description="Disordered" evidence="1">
    <location>
        <begin position="101"/>
        <end position="129"/>
    </location>
</feature>
<evidence type="ECO:0000256" key="1">
    <source>
        <dbReference type="SAM" id="MobiDB-lite"/>
    </source>
</evidence>
<feature type="compositionally biased region" description="Low complexity" evidence="1">
    <location>
        <begin position="58"/>
        <end position="70"/>
    </location>
</feature>
<feature type="compositionally biased region" description="Polar residues" evidence="1">
    <location>
        <begin position="48"/>
        <end position="57"/>
    </location>
</feature>